<reference evidence="10 12" key="1">
    <citation type="submission" date="2018-08" db="EMBL/GenBank/DDBJ databases">
        <title>A genome reference for cultivated species of the human gut microbiota.</title>
        <authorList>
            <person name="Zou Y."/>
            <person name="Xue W."/>
            <person name="Luo G."/>
        </authorList>
    </citation>
    <scope>NUCLEOTIDE SEQUENCE [LARGE SCALE GENOMIC DNA]</scope>
    <source>
        <strain evidence="10 12">AM30-4</strain>
    </source>
</reference>
<dbReference type="InterPro" id="IPR019734">
    <property type="entry name" value="TPR_rpt"/>
</dbReference>
<dbReference type="Gene3D" id="1.25.40.10">
    <property type="entry name" value="Tetratricopeptide repeat domain"/>
    <property type="match status" value="2"/>
</dbReference>
<proteinExistence type="inferred from homology"/>
<dbReference type="Proteomes" id="UP000284660">
    <property type="component" value="Unassembled WGS sequence"/>
</dbReference>
<dbReference type="AlphaFoldDB" id="A0A395YPS3"/>
<sequence>MKRTLGLTLLLFATLFSCMRQEKPLPAELSRAESVMWEHPDSALSILRSMPQSSLSSGKNYATWALLLAQARDKVYGKRLPDSLNIPSSDKLVQDAMDYFEKEDDLKRMAQAYYYKGQLLEDQKKLTEAIPLFLKSKDIMTRLDEPLFTYLICQSLGNTYRYQDLYEESLVQLKDAYQYALRSGNGERISYALSELGRTYVHINEMDSALFYFGKSLENAKRLGNLELEAMAMGELGVVYNELSQGEKALHYTRKELDLCLQVSSLHKLPQIYYKIGSAFWSLGQLDSAKVYFQKSLETDNLYTLSEAYEVLYYICVEQKLYKEAIEYNNQYLIYSDSLQVINHAGELAEIQARYDHERLLNINNQLKLEKTNQEIIGLFVTAVLLILIIVYQYRVLRKEKSLAHAREQIRIYKESIRENENRIKENEQLIATLNNKQQEIDEIVSENKSLLDQNAESHKEIEKYEELLKSSYKKLDEQLPYFDKLKDLKEHPKYLKDADWSLIINWTNLQYHQFYTRLEKDFPDFSELDKRYCCLIKMGFSSSQIAVFANSLPESVSKQKQRIKQRIKKSKQIPSDVSFLLDQYLKEY</sequence>
<dbReference type="InterPro" id="IPR011990">
    <property type="entry name" value="TPR-like_helical_dom_sf"/>
</dbReference>
<dbReference type="InterPro" id="IPR051476">
    <property type="entry name" value="Bac_ResReg_Asp_Phosphatase"/>
</dbReference>
<accession>A0A395YPS3</accession>
<evidence type="ECO:0000256" key="2">
    <source>
        <dbReference type="ARBA" id="ARBA00022490"/>
    </source>
</evidence>
<evidence type="ECO:0000256" key="3">
    <source>
        <dbReference type="ARBA" id="ARBA00022737"/>
    </source>
</evidence>
<organism evidence="10 12">
    <name type="scientific">Parabacteroides distasonis</name>
    <dbReference type="NCBI Taxonomy" id="823"/>
    <lineage>
        <taxon>Bacteria</taxon>
        <taxon>Pseudomonadati</taxon>
        <taxon>Bacteroidota</taxon>
        <taxon>Bacteroidia</taxon>
        <taxon>Bacteroidales</taxon>
        <taxon>Tannerellaceae</taxon>
        <taxon>Parabacteroides</taxon>
    </lineage>
</organism>
<reference evidence="11" key="3">
    <citation type="submission" date="2023-03" db="EMBL/GenBank/DDBJ databases">
        <title>Parabacteroides distasonis, a bacteria resistant against UC.</title>
        <authorList>
            <person name="Dai W."/>
        </authorList>
    </citation>
    <scope>NUCLEOTIDE SEQUENCE</scope>
    <source>
        <strain evidence="11">F1-28</strain>
    </source>
</reference>
<comment type="similarity">
    <text evidence="5">Belongs to the Rap family.</text>
</comment>
<keyword evidence="2" id="KW-0963">Cytoplasm</keyword>
<evidence type="ECO:0000256" key="5">
    <source>
        <dbReference type="ARBA" id="ARBA00038253"/>
    </source>
</evidence>
<feature type="transmembrane region" description="Helical" evidence="8">
    <location>
        <begin position="376"/>
        <end position="397"/>
    </location>
</feature>
<dbReference type="EMBL" id="QSJN01000013">
    <property type="protein sequence ID" value="RHD71966.1"/>
    <property type="molecule type" value="Genomic_DNA"/>
</dbReference>
<dbReference type="Pfam" id="PF13432">
    <property type="entry name" value="TPR_16"/>
    <property type="match status" value="1"/>
</dbReference>
<dbReference type="PANTHER" id="PTHR46630:SF1">
    <property type="entry name" value="TETRATRICOPEPTIDE REPEAT PROTEIN 29"/>
    <property type="match status" value="1"/>
</dbReference>
<feature type="repeat" description="TPR" evidence="6">
    <location>
        <begin position="270"/>
        <end position="303"/>
    </location>
</feature>
<comment type="subcellular location">
    <subcellularLocation>
        <location evidence="1">Cytoplasm</location>
    </subcellularLocation>
</comment>
<evidence type="ECO:0000256" key="8">
    <source>
        <dbReference type="SAM" id="Phobius"/>
    </source>
</evidence>
<keyword evidence="7" id="KW-0175">Coiled coil</keyword>
<dbReference type="EMBL" id="CP120353">
    <property type="protein sequence ID" value="WET63424.1"/>
    <property type="molecule type" value="Genomic_DNA"/>
</dbReference>
<reference evidence="9" key="2">
    <citation type="submission" date="2021-10" db="EMBL/GenBank/DDBJ databases">
        <title>Collection of gut derived symbiotic bacterial strains cultured from healthy donors.</title>
        <authorList>
            <person name="Lin H."/>
            <person name="Littmann E."/>
            <person name="Kohout C."/>
            <person name="Pamer E.G."/>
        </authorList>
    </citation>
    <scope>NUCLEOTIDE SEQUENCE</scope>
    <source>
        <strain evidence="9">DFI.2.94</strain>
    </source>
</reference>
<feature type="coiled-coil region" evidence="7">
    <location>
        <begin position="403"/>
        <end position="468"/>
    </location>
</feature>
<dbReference type="Proteomes" id="UP001221009">
    <property type="component" value="Chromosome"/>
</dbReference>
<keyword evidence="4 6" id="KW-0802">TPR repeat</keyword>
<keyword evidence="8" id="KW-0472">Membrane</keyword>
<dbReference type="SUPFAM" id="SSF48452">
    <property type="entry name" value="TPR-like"/>
    <property type="match status" value="2"/>
</dbReference>
<evidence type="ECO:0000313" key="9">
    <source>
        <dbReference type="EMBL" id="MCB6519834.1"/>
    </source>
</evidence>
<protein>
    <submittedName>
        <fullName evidence="10">Tetratricopeptide repeat protein</fullName>
    </submittedName>
</protein>
<dbReference type="SMART" id="SM00028">
    <property type="entry name" value="TPR"/>
    <property type="match status" value="5"/>
</dbReference>
<evidence type="ECO:0000256" key="7">
    <source>
        <dbReference type="SAM" id="Coils"/>
    </source>
</evidence>
<evidence type="ECO:0000313" key="10">
    <source>
        <dbReference type="EMBL" id="RHD71966.1"/>
    </source>
</evidence>
<evidence type="ECO:0000256" key="1">
    <source>
        <dbReference type="ARBA" id="ARBA00004496"/>
    </source>
</evidence>
<dbReference type="PROSITE" id="PS51257">
    <property type="entry name" value="PROKAR_LIPOPROTEIN"/>
    <property type="match status" value="1"/>
</dbReference>
<name>A0A395YPS3_PARDI</name>
<dbReference type="Proteomes" id="UP001198806">
    <property type="component" value="Unassembled WGS sequence"/>
</dbReference>
<keyword evidence="3" id="KW-0677">Repeat</keyword>
<dbReference type="GO" id="GO:0005737">
    <property type="term" value="C:cytoplasm"/>
    <property type="evidence" value="ECO:0007669"/>
    <property type="project" value="UniProtKB-SubCell"/>
</dbReference>
<evidence type="ECO:0000313" key="12">
    <source>
        <dbReference type="Proteomes" id="UP000284660"/>
    </source>
</evidence>
<evidence type="ECO:0000256" key="4">
    <source>
        <dbReference type="ARBA" id="ARBA00022803"/>
    </source>
</evidence>
<keyword evidence="8" id="KW-1133">Transmembrane helix</keyword>
<dbReference type="RefSeq" id="WP_121960721.1">
    <property type="nucleotide sequence ID" value="NZ_AP019729.1"/>
</dbReference>
<evidence type="ECO:0000256" key="6">
    <source>
        <dbReference type="PROSITE-ProRule" id="PRU00339"/>
    </source>
</evidence>
<evidence type="ECO:0000313" key="11">
    <source>
        <dbReference type="EMBL" id="WET63424.1"/>
    </source>
</evidence>
<dbReference type="EMBL" id="JAJCNI010000029">
    <property type="protein sequence ID" value="MCB6519834.1"/>
    <property type="molecule type" value="Genomic_DNA"/>
</dbReference>
<dbReference type="Pfam" id="PF13181">
    <property type="entry name" value="TPR_8"/>
    <property type="match status" value="1"/>
</dbReference>
<dbReference type="PROSITE" id="PS50005">
    <property type="entry name" value="TPR"/>
    <property type="match status" value="1"/>
</dbReference>
<dbReference type="PANTHER" id="PTHR46630">
    <property type="entry name" value="TETRATRICOPEPTIDE REPEAT PROTEIN 29"/>
    <property type="match status" value="1"/>
</dbReference>
<keyword evidence="8" id="KW-0812">Transmembrane</keyword>
<gene>
    <name evidence="10" type="ORF">DW782_17485</name>
    <name evidence="9" type="ORF">LI194_18805</name>
    <name evidence="11" type="ORF">P2T59_17200</name>
</gene>